<dbReference type="EMBL" id="PVTJ01000002">
    <property type="protein sequence ID" value="PRY60777.1"/>
    <property type="molecule type" value="Genomic_DNA"/>
</dbReference>
<dbReference type="Pfam" id="PF13349">
    <property type="entry name" value="DUF4097"/>
    <property type="match status" value="1"/>
</dbReference>
<organism evidence="3 4">
    <name type="scientific">Glycomyces artemisiae</name>
    <dbReference type="NCBI Taxonomy" id="1076443"/>
    <lineage>
        <taxon>Bacteria</taxon>
        <taxon>Bacillati</taxon>
        <taxon>Actinomycetota</taxon>
        <taxon>Actinomycetes</taxon>
        <taxon>Glycomycetales</taxon>
        <taxon>Glycomycetaceae</taxon>
        <taxon>Glycomyces</taxon>
    </lineage>
</organism>
<dbReference type="InterPro" id="IPR025164">
    <property type="entry name" value="Toastrack_DUF4097"/>
</dbReference>
<evidence type="ECO:0000259" key="2">
    <source>
        <dbReference type="Pfam" id="PF13349"/>
    </source>
</evidence>
<keyword evidence="1" id="KW-0812">Transmembrane</keyword>
<keyword evidence="1" id="KW-0472">Membrane</keyword>
<dbReference type="OrthoDB" id="5187846at2"/>
<keyword evidence="4" id="KW-1185">Reference proteome</keyword>
<evidence type="ECO:0000313" key="3">
    <source>
        <dbReference type="EMBL" id="PRY60777.1"/>
    </source>
</evidence>
<evidence type="ECO:0000256" key="1">
    <source>
        <dbReference type="SAM" id="Phobius"/>
    </source>
</evidence>
<feature type="transmembrane region" description="Helical" evidence="1">
    <location>
        <begin position="26"/>
        <end position="52"/>
    </location>
</feature>
<comment type="caution">
    <text evidence="3">The sequence shown here is derived from an EMBL/GenBank/DDBJ whole genome shotgun (WGS) entry which is preliminary data.</text>
</comment>
<dbReference type="Proteomes" id="UP000238176">
    <property type="component" value="Unassembled WGS sequence"/>
</dbReference>
<dbReference type="RefSeq" id="WP_106362959.1">
    <property type="nucleotide sequence ID" value="NZ_PVTJ01000002.1"/>
</dbReference>
<dbReference type="AlphaFoldDB" id="A0A2T0USF9"/>
<protein>
    <submittedName>
        <fullName evidence="3">DUF4097 and DUF4098 domain-containing protein YvlB</fullName>
    </submittedName>
</protein>
<accession>A0A2T0USF9</accession>
<evidence type="ECO:0000313" key="4">
    <source>
        <dbReference type="Proteomes" id="UP000238176"/>
    </source>
</evidence>
<keyword evidence="1" id="KW-1133">Transmembrane helix</keyword>
<proteinExistence type="predicted"/>
<feature type="domain" description="DUF4097" evidence="2">
    <location>
        <begin position="147"/>
        <end position="243"/>
    </location>
</feature>
<reference evidence="3 4" key="1">
    <citation type="submission" date="2018-03" db="EMBL/GenBank/DDBJ databases">
        <title>Genomic Encyclopedia of Type Strains, Phase III (KMG-III): the genomes of soil and plant-associated and newly described type strains.</title>
        <authorList>
            <person name="Whitman W."/>
        </authorList>
    </citation>
    <scope>NUCLEOTIDE SEQUENCE [LARGE SCALE GENOMIC DNA]</scope>
    <source>
        <strain evidence="3 4">CGMCC 4.7067</strain>
    </source>
</reference>
<gene>
    <name evidence="3" type="ORF">B0I28_102389</name>
</gene>
<name>A0A2T0USF9_9ACTN</name>
<sequence length="268" mass="27696">MIDTPTKPAADSPDAPGQPAYPARKVWWIVGGSITGAALVTGFTIFGAWAWAVSNEDDSITRTEEFDRAVSAVDVTADIGDIEFDAARGTALDFRLESTWRGREPETSEEWSGDLLSVSGECDDGRLLGIDIDQCQTNYTLGLPAGADASGDAGVGDIRLDGLDGDVDVITGIGSITGTNLRTTGVTVESGVGDVDLEFDAVLGDIAVDAGAGDVVITVPDDGTTYDVRVDGGVGDQDIRVATDPTADADYVIEVASGVGTVTVKYGI</sequence>